<dbReference type="GO" id="GO:0016618">
    <property type="term" value="F:hydroxypyruvate reductase [NAD(P)H] activity"/>
    <property type="evidence" value="ECO:0007669"/>
    <property type="project" value="TreeGrafter"/>
</dbReference>
<dbReference type="InterPro" id="IPR036291">
    <property type="entry name" value="NAD(P)-bd_dom_sf"/>
</dbReference>
<gene>
    <name evidence="5" type="ORF">MCUN1_002231</name>
</gene>
<evidence type="ECO:0000259" key="3">
    <source>
        <dbReference type="Pfam" id="PF00389"/>
    </source>
</evidence>
<dbReference type="InterPro" id="IPR029753">
    <property type="entry name" value="D-isomer_DH_CS"/>
</dbReference>
<dbReference type="SUPFAM" id="SSF51735">
    <property type="entry name" value="NAD(P)-binding Rossmann-fold domains"/>
    <property type="match status" value="1"/>
</dbReference>
<evidence type="ECO:0000313" key="5">
    <source>
        <dbReference type="EMBL" id="WFD35377.1"/>
    </source>
</evidence>
<evidence type="ECO:0000256" key="2">
    <source>
        <dbReference type="RuleBase" id="RU003719"/>
    </source>
</evidence>
<dbReference type="PANTHER" id="PTHR10996">
    <property type="entry name" value="2-HYDROXYACID DEHYDROGENASE-RELATED"/>
    <property type="match status" value="1"/>
</dbReference>
<reference evidence="5" key="1">
    <citation type="submission" date="2023-03" db="EMBL/GenBank/DDBJ databases">
        <title>Mating type loci evolution in Malassezia.</title>
        <authorList>
            <person name="Coelho M.A."/>
        </authorList>
    </citation>
    <scope>NUCLEOTIDE SEQUENCE</scope>
    <source>
        <strain evidence="5">CBS 11721</strain>
    </source>
</reference>
<dbReference type="Gene3D" id="3.40.50.720">
    <property type="entry name" value="NAD(P)-binding Rossmann-like Domain"/>
    <property type="match status" value="2"/>
</dbReference>
<keyword evidence="6" id="KW-1185">Reference proteome</keyword>
<sequence length="356" mass="38140">MIPTILEVTRLPTPILRRAAEAGKIRLISWADTNSKAPFADREWILRNVPGVNALAVIVPTAVDAEILDAAGPSLKGVSTMSVGYDHIDAKAVRERGLRIGNTPQVLDSAVADLTISLTLSITRRLFESERVVRAGKWQTTPWNPLAFIGPSLEGKTIGFFGFGGIAQTTAARLLSFKPGRIVYTTSKPRTVDLASPAFRVLAEDDYIQLHHKAHGKLPVPMDNVPDRLELARVSDVVIVLAVLNESTHHAVDAEFLDAMKPTAYVVNVARGPHVDTGALVDALRQEKIAGAALDVLEGEPNIPADHPLLAADIADRVVVLPHIASATSEARHAMADICATNALGMVGLGEMISEL</sequence>
<organism evidence="5 6">
    <name type="scientific">Malassezia cuniculi</name>
    <dbReference type="NCBI Taxonomy" id="948313"/>
    <lineage>
        <taxon>Eukaryota</taxon>
        <taxon>Fungi</taxon>
        <taxon>Dikarya</taxon>
        <taxon>Basidiomycota</taxon>
        <taxon>Ustilaginomycotina</taxon>
        <taxon>Malasseziomycetes</taxon>
        <taxon>Malasseziales</taxon>
        <taxon>Malasseziaceae</taxon>
        <taxon>Malassezia</taxon>
    </lineage>
</organism>
<dbReference type="AlphaFoldDB" id="A0AAF0EZ53"/>
<dbReference type="GO" id="GO:0030267">
    <property type="term" value="F:glyoxylate reductase (NADPH) activity"/>
    <property type="evidence" value="ECO:0007669"/>
    <property type="project" value="TreeGrafter"/>
</dbReference>
<name>A0AAF0EZ53_9BASI</name>
<evidence type="ECO:0000256" key="1">
    <source>
        <dbReference type="ARBA" id="ARBA00023002"/>
    </source>
</evidence>
<evidence type="ECO:0000259" key="4">
    <source>
        <dbReference type="Pfam" id="PF02826"/>
    </source>
</evidence>
<dbReference type="PROSITE" id="PS00671">
    <property type="entry name" value="D_2_HYDROXYACID_DH_3"/>
    <property type="match status" value="1"/>
</dbReference>
<dbReference type="Pfam" id="PF00389">
    <property type="entry name" value="2-Hacid_dh"/>
    <property type="match status" value="1"/>
</dbReference>
<feature type="domain" description="D-isomer specific 2-hydroxyacid dehydrogenase NAD-binding" evidence="4">
    <location>
        <begin position="229"/>
        <end position="325"/>
    </location>
</feature>
<dbReference type="EMBL" id="CP119879">
    <property type="protein sequence ID" value="WFD35377.1"/>
    <property type="molecule type" value="Genomic_DNA"/>
</dbReference>
<protein>
    <recommendedName>
        <fullName evidence="7">Glyoxylate reductase</fullName>
    </recommendedName>
</protein>
<feature type="domain" description="D-isomer specific 2-hydroxyacid dehydrogenase catalytic" evidence="3">
    <location>
        <begin position="40"/>
        <end position="345"/>
    </location>
</feature>
<dbReference type="GO" id="GO:0051287">
    <property type="term" value="F:NAD binding"/>
    <property type="evidence" value="ECO:0007669"/>
    <property type="project" value="InterPro"/>
</dbReference>
<evidence type="ECO:0008006" key="7">
    <source>
        <dbReference type="Google" id="ProtNLM"/>
    </source>
</evidence>
<dbReference type="GO" id="GO:0005829">
    <property type="term" value="C:cytosol"/>
    <property type="evidence" value="ECO:0007669"/>
    <property type="project" value="TreeGrafter"/>
</dbReference>
<keyword evidence="1 2" id="KW-0560">Oxidoreductase</keyword>
<feature type="domain" description="D-isomer specific 2-hydroxyacid dehydrogenase NAD-binding" evidence="4">
    <location>
        <begin position="117"/>
        <end position="211"/>
    </location>
</feature>
<proteinExistence type="inferred from homology"/>
<dbReference type="SUPFAM" id="SSF52283">
    <property type="entry name" value="Formate/glycerate dehydrogenase catalytic domain-like"/>
    <property type="match status" value="1"/>
</dbReference>
<dbReference type="PANTHER" id="PTHR10996:SF277">
    <property type="entry name" value="GLYOXYLATE REDUCTASE_HYDROXYPYRUVATE REDUCTASE"/>
    <property type="match status" value="1"/>
</dbReference>
<dbReference type="InterPro" id="IPR006140">
    <property type="entry name" value="D-isomer_DH_NAD-bd"/>
</dbReference>
<accession>A0AAF0EZ53</accession>
<dbReference type="InterPro" id="IPR050223">
    <property type="entry name" value="D-isomer_2-hydroxyacid_DH"/>
</dbReference>
<dbReference type="Pfam" id="PF02826">
    <property type="entry name" value="2-Hacid_dh_C"/>
    <property type="match status" value="2"/>
</dbReference>
<evidence type="ECO:0000313" key="6">
    <source>
        <dbReference type="Proteomes" id="UP001219933"/>
    </source>
</evidence>
<dbReference type="InterPro" id="IPR006139">
    <property type="entry name" value="D-isomer_2_OHA_DH_cat_dom"/>
</dbReference>
<dbReference type="Proteomes" id="UP001219933">
    <property type="component" value="Chromosome 3"/>
</dbReference>
<comment type="similarity">
    <text evidence="2">Belongs to the D-isomer specific 2-hydroxyacid dehydrogenase family.</text>
</comment>